<dbReference type="Gene3D" id="3.30.70.1450">
    <property type="entry name" value="Regulator of K+ conductance, C-terminal domain"/>
    <property type="match status" value="1"/>
</dbReference>
<feature type="domain" description="RCK C-terminal" evidence="1">
    <location>
        <begin position="144"/>
        <end position="226"/>
    </location>
</feature>
<dbReference type="Proteomes" id="UP000250166">
    <property type="component" value="Unassembled WGS sequence"/>
</dbReference>
<dbReference type="SUPFAM" id="SSF116726">
    <property type="entry name" value="TrkA C-terminal domain-like"/>
    <property type="match status" value="1"/>
</dbReference>
<dbReference type="PROSITE" id="PS51202">
    <property type="entry name" value="RCK_C"/>
    <property type="match status" value="1"/>
</dbReference>
<gene>
    <name evidence="2" type="ORF">NCTC13102_00183</name>
</gene>
<evidence type="ECO:0000313" key="2">
    <source>
        <dbReference type="EMBL" id="SQB97452.1"/>
    </source>
</evidence>
<dbReference type="AlphaFoldDB" id="A0A2X3B093"/>
<protein>
    <submittedName>
        <fullName evidence="2">TrkA domain-containing protein</fullName>
    </submittedName>
</protein>
<accession>A0A2X3B093</accession>
<evidence type="ECO:0000259" key="1">
    <source>
        <dbReference type="PROSITE" id="PS51202"/>
    </source>
</evidence>
<dbReference type="Pfam" id="PF02080">
    <property type="entry name" value="TrkA_C"/>
    <property type="match status" value="1"/>
</dbReference>
<dbReference type="GO" id="GO:0006813">
    <property type="term" value="P:potassium ion transport"/>
    <property type="evidence" value="ECO:0007669"/>
    <property type="project" value="InterPro"/>
</dbReference>
<name>A0A2X3B093_9HELI</name>
<dbReference type="EMBL" id="UAWL01000006">
    <property type="protein sequence ID" value="SQB97452.1"/>
    <property type="molecule type" value="Genomic_DNA"/>
</dbReference>
<evidence type="ECO:0000313" key="3">
    <source>
        <dbReference type="Proteomes" id="UP000250166"/>
    </source>
</evidence>
<dbReference type="InterPro" id="IPR006037">
    <property type="entry name" value="RCK_C"/>
</dbReference>
<dbReference type="GO" id="GO:0008324">
    <property type="term" value="F:monoatomic cation transmembrane transporter activity"/>
    <property type="evidence" value="ECO:0007669"/>
    <property type="project" value="InterPro"/>
</dbReference>
<reference evidence="2 3" key="1">
    <citation type="submission" date="2018-06" db="EMBL/GenBank/DDBJ databases">
        <authorList>
            <consortium name="Pathogen Informatics"/>
            <person name="Doyle S."/>
        </authorList>
    </citation>
    <scope>NUCLEOTIDE SEQUENCE [LARGE SCALE GENOMIC DNA]</scope>
    <source>
        <strain evidence="2 3">NCTC13102</strain>
    </source>
</reference>
<proteinExistence type="predicted"/>
<sequence>MISGVILKKVMLILEGIVAKKFLNTILEKYFSNNLYIVITNEPNLIPAKIPSSFSFFCFDPTSRFRLESVSNEVGDVSDIFIIMENTHEKKAVFEIMRELYKDARVITFLDGFEDYDAKKDEKNVFIDRNDLVAGQFISRLPNVPIIPNGFGLGLGEIMEIGVPFGSVFAYRHIGSIQQKKYKIIGVYRQNELILATFSLIIQPQDIILVAGDPKALTSVYNQVKANIGQFPAPFGRDIYLYVDMLLQSDEVIIHNIKEAIFVHSHIKSTKLIINVLHPTNFQTIYHIQELCGADMSINLIFEYHEMDFREKLKKDSEKKIGLVIVGNEIFKSRKNRKALFAIDSPVLKIAKRSLESVKTSFVVLNSQMNEGENISSVIFDISIQIKLNVCVYDFDPDGHHQNNIIKDYETMGRNLDKKITLIKTSIKNPIFYLQESKEAVLQFLPFEECITQFKIYSLISTRSESLSILLNDHPQIFIPIIE</sequence>
<dbReference type="InterPro" id="IPR036721">
    <property type="entry name" value="RCK_C_sf"/>
</dbReference>
<organism evidence="2 3">
    <name type="scientific">Helicobacter fennelliae</name>
    <dbReference type="NCBI Taxonomy" id="215"/>
    <lineage>
        <taxon>Bacteria</taxon>
        <taxon>Pseudomonadati</taxon>
        <taxon>Campylobacterota</taxon>
        <taxon>Epsilonproteobacteria</taxon>
        <taxon>Campylobacterales</taxon>
        <taxon>Helicobacteraceae</taxon>
        <taxon>Helicobacter</taxon>
    </lineage>
</organism>